<dbReference type="PANTHER" id="PTHR11524:SF16">
    <property type="entry name" value="LARGE RIBOSOMAL SUBUNIT PROTEIN UL30"/>
    <property type="match status" value="1"/>
</dbReference>
<dbReference type="GO" id="GO:0022625">
    <property type="term" value="C:cytosolic large ribosomal subunit"/>
    <property type="evidence" value="ECO:0007669"/>
    <property type="project" value="TreeGrafter"/>
</dbReference>
<evidence type="ECO:0000256" key="1">
    <source>
        <dbReference type="ARBA" id="ARBA00007594"/>
    </source>
</evidence>
<keyword evidence="3" id="KW-0687">Ribonucleoprotein</keyword>
<dbReference type="Pfam" id="PF00327">
    <property type="entry name" value="Ribosomal_L30"/>
    <property type="match status" value="1"/>
</dbReference>
<gene>
    <name evidence="3" type="primary">rpl30p</name>
    <name evidence="3" type="ORF">GX950_00240</name>
</gene>
<feature type="domain" description="Large ribosomal subunit protein uL30-like ferredoxin-like fold" evidence="2">
    <location>
        <begin position="2"/>
        <end position="52"/>
    </location>
</feature>
<dbReference type="PANTHER" id="PTHR11524">
    <property type="entry name" value="60S RIBOSOMAL PROTEIN L7"/>
    <property type="match status" value="1"/>
</dbReference>
<organism evidence="3 4">
    <name type="scientific">Candidatus Iainarchaeum sp</name>
    <dbReference type="NCBI Taxonomy" id="3101447"/>
    <lineage>
        <taxon>Archaea</taxon>
        <taxon>Candidatus Iainarchaeota</taxon>
        <taxon>Candidatus Iainarchaeia</taxon>
        <taxon>Candidatus Iainarchaeales</taxon>
        <taxon>Candidatus Iainarchaeaceae</taxon>
        <taxon>Candidatus Iainarchaeum</taxon>
    </lineage>
</organism>
<dbReference type="GO" id="GO:0003723">
    <property type="term" value="F:RNA binding"/>
    <property type="evidence" value="ECO:0007669"/>
    <property type="project" value="TreeGrafter"/>
</dbReference>
<name>A0A7K4BYA0_9ARCH</name>
<dbReference type="InterPro" id="IPR036919">
    <property type="entry name" value="Ribo_uL30_ferredoxin-like_sf"/>
</dbReference>
<evidence type="ECO:0000313" key="4">
    <source>
        <dbReference type="Proteomes" id="UP000526302"/>
    </source>
</evidence>
<evidence type="ECO:0000259" key="2">
    <source>
        <dbReference type="Pfam" id="PF00327"/>
    </source>
</evidence>
<evidence type="ECO:0000313" key="3">
    <source>
        <dbReference type="EMBL" id="NMA44230.1"/>
    </source>
</evidence>
<accession>A0A7K4BYA0</accession>
<reference evidence="3 4" key="1">
    <citation type="journal article" date="2020" name="Biotechnol. Biofuels">
        <title>New insights from the biogas microbiome by comprehensive genome-resolved metagenomics of nearly 1600 species originating from multiple anaerobic digesters.</title>
        <authorList>
            <person name="Campanaro S."/>
            <person name="Treu L."/>
            <person name="Rodriguez-R L.M."/>
            <person name="Kovalovszki A."/>
            <person name="Ziels R.M."/>
            <person name="Maus I."/>
            <person name="Zhu X."/>
            <person name="Kougias P.G."/>
            <person name="Basile A."/>
            <person name="Luo G."/>
            <person name="Schluter A."/>
            <person name="Konstantinidis K.T."/>
            <person name="Angelidaki I."/>
        </authorList>
    </citation>
    <scope>NUCLEOTIDE SEQUENCE [LARGE SCALE GENOMIC DNA]</scope>
    <source>
        <strain evidence="3">AS22ysBPME_79</strain>
    </source>
</reference>
<proteinExistence type="inferred from homology"/>
<dbReference type="AlphaFoldDB" id="A0A7K4BYA0"/>
<dbReference type="InterPro" id="IPR016082">
    <property type="entry name" value="Ribosomal_uL30_ferredoxin-like"/>
</dbReference>
<dbReference type="Gene3D" id="1.10.15.30">
    <property type="match status" value="1"/>
</dbReference>
<dbReference type="InterPro" id="IPR039699">
    <property type="entry name" value="Ribosomal_uL30"/>
</dbReference>
<sequence>MYAVIRIRGTVSVKPDTRKTLEYLNLRRANNLSIWPETNQFKKAIKKIEPMVTFGKIDEETLTKLIEKRGKMIEGKLDTKKIVAELKNGKSANEVGLVNCFTLSPPKKGFERKGVKKPYNLGGAYGDRKEKINELIMRMI</sequence>
<dbReference type="Gene3D" id="3.30.1390.20">
    <property type="entry name" value="Ribosomal protein L30, ferredoxin-like fold domain"/>
    <property type="match status" value="1"/>
</dbReference>
<dbReference type="SUPFAM" id="SSF55129">
    <property type="entry name" value="Ribosomal protein L30p/L7e"/>
    <property type="match status" value="1"/>
</dbReference>
<keyword evidence="3" id="KW-0689">Ribosomal protein</keyword>
<dbReference type="GO" id="GO:0000463">
    <property type="term" value="P:maturation of LSU-rRNA from tricistronic rRNA transcript (SSU-rRNA, 5.8S rRNA, LSU-rRNA)"/>
    <property type="evidence" value="ECO:0007669"/>
    <property type="project" value="TreeGrafter"/>
</dbReference>
<dbReference type="EMBL" id="JAAZKV010000001">
    <property type="protein sequence ID" value="NMA44230.1"/>
    <property type="molecule type" value="Genomic_DNA"/>
</dbReference>
<protein>
    <submittedName>
        <fullName evidence="3">50S ribosomal protein L30</fullName>
    </submittedName>
</protein>
<dbReference type="GO" id="GO:0003735">
    <property type="term" value="F:structural constituent of ribosome"/>
    <property type="evidence" value="ECO:0007669"/>
    <property type="project" value="TreeGrafter"/>
</dbReference>
<dbReference type="Proteomes" id="UP000526302">
    <property type="component" value="Unassembled WGS sequence"/>
</dbReference>
<comment type="similarity">
    <text evidence="1">Belongs to the universal ribosomal protein uL30 family.</text>
</comment>
<comment type="caution">
    <text evidence="3">The sequence shown here is derived from an EMBL/GenBank/DDBJ whole genome shotgun (WGS) entry which is preliminary data.</text>
</comment>